<feature type="domain" description="P/Homo B" evidence="11">
    <location>
        <begin position="500"/>
        <end position="636"/>
    </location>
</feature>
<dbReference type="GO" id="GO:0005802">
    <property type="term" value="C:trans-Golgi network"/>
    <property type="evidence" value="ECO:0007669"/>
    <property type="project" value="TreeGrafter"/>
</dbReference>
<evidence type="ECO:0000256" key="10">
    <source>
        <dbReference type="SAM" id="Phobius"/>
    </source>
</evidence>
<dbReference type="InterPro" id="IPR008979">
    <property type="entry name" value="Galactose-bd-like_sf"/>
</dbReference>
<dbReference type="Pfam" id="PF01483">
    <property type="entry name" value="P_proprotein"/>
    <property type="match status" value="1"/>
</dbReference>
<dbReference type="SUPFAM" id="SSF49785">
    <property type="entry name" value="Galactose-binding domain-like"/>
    <property type="match status" value="1"/>
</dbReference>
<dbReference type="EMBL" id="CAJVPK010000597">
    <property type="protein sequence ID" value="CAG8530331.1"/>
    <property type="molecule type" value="Genomic_DNA"/>
</dbReference>
<dbReference type="InterPro" id="IPR034182">
    <property type="entry name" value="Kexin/furin"/>
</dbReference>
<dbReference type="InterPro" id="IPR002884">
    <property type="entry name" value="P_dom"/>
</dbReference>
<dbReference type="AlphaFoldDB" id="A0A9N9AHD2"/>
<dbReference type="InterPro" id="IPR023828">
    <property type="entry name" value="Peptidase_S8_Ser-AS"/>
</dbReference>
<evidence type="ECO:0000256" key="1">
    <source>
        <dbReference type="ARBA" id="ARBA00005325"/>
    </source>
</evidence>
<dbReference type="GO" id="GO:0004252">
    <property type="term" value="F:serine-type endopeptidase activity"/>
    <property type="evidence" value="ECO:0007669"/>
    <property type="project" value="UniProtKB-UniRule"/>
</dbReference>
<accession>A0A9N9AHD2</accession>
<protein>
    <submittedName>
        <fullName evidence="12">1388_t:CDS:1</fullName>
    </submittedName>
</protein>
<dbReference type="Pfam" id="PF00082">
    <property type="entry name" value="Peptidase_S8"/>
    <property type="match status" value="1"/>
</dbReference>
<sequence>MAFLPIKPLLFGLLSLIFIFIIFYTDLSQATSIPSTIRKRNYKKNYYYAIELKDDLITTPDDVTNLLDIKYEGQIGSLANHHLFSSEKELTDQLTARSIDSTESEDSNDRVLIKYEKLKSKRHANPSSLEKRSVSTIDNIVSVEKQKLRKRYKRVPIPTRDNKDSRAENSNYSLAVNKVEINNDINITDVWKEGITGKGVVAAIIDDGLDMYSDDLADNFYAEGSYDYNDQTALPQPRLDDDTHGTRCAGEIAAVKNDVCGIGIAPDVKIAGKLQLNNFSILLNKIGAISDADEAEALNYKYQLNQIYSCSWGPPDDGQSVEGPQGLILKAMINGITNGRGGKGSLFVFASGNGASVGDNCNYDGYVNSIYTITVGAVDHTNSHPYYAEQCAALLVTAYSSGGGNYIYTTDVGKRNCTNSHGGTSAAAPIATGILSLVLQIRPDLSWRDVQYLTLLSAVPFNLYESDWEYTKAGRLFSYKWGYGKLDAYKIIQNAKTFKNLGSQVSLEMPIVKVNKKIPDTENGLKSKVNVTQELLTNANFSRLEHLTVTINIKHTRRGDIEVNLISPNKITSKLGMTREYDEYNGGLTNWTFMTLKHWDESPIGEWTLQVKDRLNPRHTATIPAVVTTTVTSTITSIASPTSPVHVGLQLPITNVWILTGIGMSIAFILVGCIYCMCLLKNKYSKKGNGKFKKVFGGDDYQLVSSPSGDTTNGADDSIPLARGSKESFNAFGDTSDDEDENTRVVFENAYMDEYMNEKNNGKVDKQNISSEVIEQRQDGGSSGTLSVEPGRNTDNN</sequence>
<evidence type="ECO:0000256" key="4">
    <source>
        <dbReference type="ARBA" id="ARBA00022801"/>
    </source>
</evidence>
<keyword evidence="10" id="KW-1133">Transmembrane helix</keyword>
<dbReference type="PROSITE" id="PS00137">
    <property type="entry name" value="SUBTILASE_HIS"/>
    <property type="match status" value="1"/>
</dbReference>
<evidence type="ECO:0000256" key="7">
    <source>
        <dbReference type="PIRSR" id="PIRSR615500-1"/>
    </source>
</evidence>
<evidence type="ECO:0000256" key="9">
    <source>
        <dbReference type="SAM" id="MobiDB-lite"/>
    </source>
</evidence>
<dbReference type="OrthoDB" id="300641at2759"/>
<dbReference type="SUPFAM" id="SSF52743">
    <property type="entry name" value="Subtilisin-like"/>
    <property type="match status" value="1"/>
</dbReference>
<feature type="region of interest" description="Disordered" evidence="9">
    <location>
        <begin position="774"/>
        <end position="797"/>
    </location>
</feature>
<evidence type="ECO:0000256" key="5">
    <source>
        <dbReference type="ARBA" id="ARBA00022825"/>
    </source>
</evidence>
<keyword evidence="5 8" id="KW-0720">Serine protease</keyword>
<evidence type="ECO:0000256" key="3">
    <source>
        <dbReference type="ARBA" id="ARBA00022729"/>
    </source>
</evidence>
<keyword evidence="10" id="KW-0472">Membrane</keyword>
<comment type="caution">
    <text evidence="12">The sequence shown here is derived from an EMBL/GenBank/DDBJ whole genome shotgun (WGS) entry which is preliminary data.</text>
</comment>
<dbReference type="PROSITE" id="PS51892">
    <property type="entry name" value="SUBTILASE"/>
    <property type="match status" value="1"/>
</dbReference>
<evidence type="ECO:0000256" key="2">
    <source>
        <dbReference type="ARBA" id="ARBA00022670"/>
    </source>
</evidence>
<keyword evidence="13" id="KW-1185">Reference proteome</keyword>
<dbReference type="CDD" id="cd04059">
    <property type="entry name" value="Peptidases_S8_Protein_convertases_Kexins_Furin-like"/>
    <property type="match status" value="1"/>
</dbReference>
<dbReference type="InterPro" id="IPR000209">
    <property type="entry name" value="Peptidase_S8/S53_dom"/>
</dbReference>
<dbReference type="PRINTS" id="PR00723">
    <property type="entry name" value="SUBTILISIN"/>
</dbReference>
<feature type="transmembrane region" description="Helical" evidence="10">
    <location>
        <begin position="656"/>
        <end position="680"/>
    </location>
</feature>
<feature type="active site" description="Charge relay system" evidence="7 8">
    <location>
        <position position="206"/>
    </location>
</feature>
<keyword evidence="2 8" id="KW-0645">Protease</keyword>
<dbReference type="FunFam" id="2.60.120.260:FF:000026">
    <property type="entry name" value="proprotein convertase subtilisin/kexin type 7"/>
    <property type="match status" value="1"/>
</dbReference>
<feature type="active site" description="Charge relay system" evidence="7 8">
    <location>
        <position position="425"/>
    </location>
</feature>
<evidence type="ECO:0000256" key="6">
    <source>
        <dbReference type="ARBA" id="ARBA00022837"/>
    </source>
</evidence>
<dbReference type="GO" id="GO:0000139">
    <property type="term" value="C:Golgi membrane"/>
    <property type="evidence" value="ECO:0007669"/>
    <property type="project" value="TreeGrafter"/>
</dbReference>
<keyword evidence="10" id="KW-0812">Transmembrane</keyword>
<dbReference type="PANTHER" id="PTHR42884:SF14">
    <property type="entry name" value="NEUROENDOCRINE CONVERTASE 1"/>
    <property type="match status" value="1"/>
</dbReference>
<evidence type="ECO:0000313" key="12">
    <source>
        <dbReference type="EMBL" id="CAG8530331.1"/>
    </source>
</evidence>
<reference evidence="12" key="1">
    <citation type="submission" date="2021-06" db="EMBL/GenBank/DDBJ databases">
        <authorList>
            <person name="Kallberg Y."/>
            <person name="Tangrot J."/>
            <person name="Rosling A."/>
        </authorList>
    </citation>
    <scope>NUCLEOTIDE SEQUENCE</scope>
    <source>
        <strain evidence="12">AZ414A</strain>
    </source>
</reference>
<feature type="active site" description="Charge relay system" evidence="7 8">
    <location>
        <position position="244"/>
    </location>
</feature>
<dbReference type="InterPro" id="IPR015500">
    <property type="entry name" value="Peptidase_S8_subtilisin-rel"/>
</dbReference>
<name>A0A9N9AHD2_9GLOM</name>
<dbReference type="GO" id="GO:0016485">
    <property type="term" value="P:protein processing"/>
    <property type="evidence" value="ECO:0007669"/>
    <property type="project" value="TreeGrafter"/>
</dbReference>
<dbReference type="Gene3D" id="2.60.120.260">
    <property type="entry name" value="Galactose-binding domain-like"/>
    <property type="match status" value="1"/>
</dbReference>
<evidence type="ECO:0000256" key="8">
    <source>
        <dbReference type="PROSITE-ProRule" id="PRU01240"/>
    </source>
</evidence>
<keyword evidence="3" id="KW-0732">Signal</keyword>
<dbReference type="PROSITE" id="PS51829">
    <property type="entry name" value="P_HOMO_B"/>
    <property type="match status" value="1"/>
</dbReference>
<dbReference type="PROSITE" id="PS00138">
    <property type="entry name" value="SUBTILASE_SER"/>
    <property type="match status" value="1"/>
</dbReference>
<keyword evidence="6" id="KW-0106">Calcium</keyword>
<evidence type="ECO:0000313" key="13">
    <source>
        <dbReference type="Proteomes" id="UP000789706"/>
    </source>
</evidence>
<dbReference type="Gene3D" id="3.40.50.200">
    <property type="entry name" value="Peptidase S8/S53 domain"/>
    <property type="match status" value="1"/>
</dbReference>
<organism evidence="12 13">
    <name type="scientific">Diversispora eburnea</name>
    <dbReference type="NCBI Taxonomy" id="1213867"/>
    <lineage>
        <taxon>Eukaryota</taxon>
        <taxon>Fungi</taxon>
        <taxon>Fungi incertae sedis</taxon>
        <taxon>Mucoromycota</taxon>
        <taxon>Glomeromycotina</taxon>
        <taxon>Glomeromycetes</taxon>
        <taxon>Diversisporales</taxon>
        <taxon>Diversisporaceae</taxon>
        <taxon>Diversispora</taxon>
    </lineage>
</organism>
<dbReference type="InterPro" id="IPR036852">
    <property type="entry name" value="Peptidase_S8/S53_dom_sf"/>
</dbReference>
<keyword evidence="4 8" id="KW-0378">Hydrolase</keyword>
<proteinExistence type="inferred from homology"/>
<gene>
    <name evidence="12" type="ORF">DEBURN_LOCUS6107</name>
</gene>
<dbReference type="PANTHER" id="PTHR42884">
    <property type="entry name" value="PROPROTEIN CONVERTASE SUBTILISIN/KEXIN-RELATED"/>
    <property type="match status" value="1"/>
</dbReference>
<comment type="similarity">
    <text evidence="1">Belongs to the peptidase S8 family. Furin subfamily.</text>
</comment>
<dbReference type="InterPro" id="IPR022398">
    <property type="entry name" value="Peptidase_S8_His-AS"/>
</dbReference>
<evidence type="ECO:0000259" key="11">
    <source>
        <dbReference type="PROSITE" id="PS51829"/>
    </source>
</evidence>
<dbReference type="Proteomes" id="UP000789706">
    <property type="component" value="Unassembled WGS sequence"/>
</dbReference>